<dbReference type="PROSITE" id="PS50110">
    <property type="entry name" value="RESPONSE_REGULATORY"/>
    <property type="match status" value="1"/>
</dbReference>
<dbReference type="InterPro" id="IPR005467">
    <property type="entry name" value="His_kinase_dom"/>
</dbReference>
<sequence>MSRNELKPGRIWVRYAIALSVLFFLATAIFATAQYSIGISSGWAALINTSGKQRMLSQQILLHSEQVMIAHSQADLSTQKTAATALEKALSTFKANHEALSVSAKALSEQGRLPQEIQEFYLSRDQGSFETTLTHYLNQAQMVLTNPSGSHLPLIEMRRTALDPILTELNAVVDAFQLAADSDAAFLSRFELIAYILTIGVILIEIIFIFVPLNASIISLISSLKSSQRKLSLKNDKLTLALHKNDFLKMQQIHNEVMGNYGSWYLNLVTEEVYWSEGIYAIHKRPKERGLPSLEDAINYYSEADRIAVDNHIKWSAQNKAGFSFEYDLVCEDGSKARVMSQAQYQEFEGVPFLFGMFRDISNDRAISDTLREAAETANEKAKSRSDFLAVVSHEIKTPVTGIMGILELLVDMDLPEEAQKLIQAGNENNRLLMTIVNDILEMTRLESDRVKLIPTEFSPSKIVKDVFETHKPNADQKKLDFRNQTKGPDVLMIGDDIRIKQILHNFVTNAIKFTDIGAVELSSHIASKSDENNRKVTFKVKDSGIGIPQDKREDLFIAFEQLEDTFRRKQGGTGLGLAISDRLANLMAAKITVESEEGVGSTFSLELNLEEAIQSEKPVEAPIELEALKVLVAEDVSLNRTIIEKVMQNKWGLNLTFAHDGQEAIDICQTEMFDVILMDIQMPVIDGVQAVDIIRRSMVHHIDTPIYALTANTENDHIKSYFKVGMNGCFSKPFNWQEIKMTLSELEAKYTKP</sequence>
<dbReference type="GO" id="GO:0005524">
    <property type="term" value="F:ATP binding"/>
    <property type="evidence" value="ECO:0007669"/>
    <property type="project" value="UniProtKB-KW"/>
</dbReference>
<dbReference type="Gene3D" id="3.30.565.10">
    <property type="entry name" value="Histidine kinase-like ATPase, C-terminal domain"/>
    <property type="match status" value="1"/>
</dbReference>
<comment type="catalytic activity">
    <reaction evidence="1">
        <text>ATP + protein L-histidine = ADP + protein N-phospho-L-histidine.</text>
        <dbReference type="EC" id="2.7.13.3"/>
    </reaction>
</comment>
<evidence type="ECO:0000256" key="9">
    <source>
        <dbReference type="ARBA" id="ARBA00023012"/>
    </source>
</evidence>
<keyword evidence="4 11" id="KW-0597">Phosphoprotein</keyword>
<dbReference type="SUPFAM" id="SSF47384">
    <property type="entry name" value="Homodimeric domain of signal transducing histidine kinase"/>
    <property type="match status" value="1"/>
</dbReference>
<evidence type="ECO:0000256" key="8">
    <source>
        <dbReference type="ARBA" id="ARBA00022989"/>
    </source>
</evidence>
<evidence type="ECO:0000256" key="1">
    <source>
        <dbReference type="ARBA" id="ARBA00000085"/>
    </source>
</evidence>
<dbReference type="SMART" id="SM00388">
    <property type="entry name" value="HisKA"/>
    <property type="match status" value="1"/>
</dbReference>
<evidence type="ECO:0000256" key="2">
    <source>
        <dbReference type="ARBA" id="ARBA00004141"/>
    </source>
</evidence>
<evidence type="ECO:0000256" key="12">
    <source>
        <dbReference type="SAM" id="Phobius"/>
    </source>
</evidence>
<evidence type="ECO:0000256" key="7">
    <source>
        <dbReference type="ARBA" id="ARBA00022777"/>
    </source>
</evidence>
<dbReference type="InterPro" id="IPR029095">
    <property type="entry name" value="NarX-like_N"/>
</dbReference>
<keyword evidence="15" id="KW-0547">Nucleotide-binding</keyword>
<dbReference type="Gene3D" id="1.10.287.130">
    <property type="match status" value="1"/>
</dbReference>
<dbReference type="GO" id="GO:0016020">
    <property type="term" value="C:membrane"/>
    <property type="evidence" value="ECO:0007669"/>
    <property type="project" value="UniProtKB-SubCell"/>
</dbReference>
<keyword evidence="15" id="KW-0067">ATP-binding</keyword>
<dbReference type="InterPro" id="IPR036097">
    <property type="entry name" value="HisK_dim/P_sf"/>
</dbReference>
<dbReference type="PANTHER" id="PTHR43047">
    <property type="entry name" value="TWO-COMPONENT HISTIDINE PROTEIN KINASE"/>
    <property type="match status" value="1"/>
</dbReference>
<feature type="modified residue" description="4-aspartylphosphate" evidence="11">
    <location>
        <position position="680"/>
    </location>
</feature>
<dbReference type="InterPro" id="IPR036890">
    <property type="entry name" value="HATPase_C_sf"/>
</dbReference>
<dbReference type="Pfam" id="PF13675">
    <property type="entry name" value="PilJ"/>
    <property type="match status" value="1"/>
</dbReference>
<dbReference type="SMART" id="SM00448">
    <property type="entry name" value="REC"/>
    <property type="match status" value="1"/>
</dbReference>
<reference evidence="15" key="1">
    <citation type="submission" date="2023-04" db="EMBL/GenBank/DDBJ databases">
        <title>Complete genome sequence of Temperatibacter marinus.</title>
        <authorList>
            <person name="Rong J.-C."/>
            <person name="Yi M.-L."/>
            <person name="Zhao Q."/>
        </authorList>
    </citation>
    <scope>NUCLEOTIDE SEQUENCE</scope>
    <source>
        <strain evidence="15">NBRC 110045</strain>
    </source>
</reference>
<keyword evidence="6 12" id="KW-0812">Transmembrane</keyword>
<dbReference type="GO" id="GO:0000155">
    <property type="term" value="F:phosphorelay sensor kinase activity"/>
    <property type="evidence" value="ECO:0007669"/>
    <property type="project" value="InterPro"/>
</dbReference>
<dbReference type="InterPro" id="IPR001789">
    <property type="entry name" value="Sig_transdc_resp-reg_receiver"/>
</dbReference>
<dbReference type="CDD" id="cd17546">
    <property type="entry name" value="REC_hyHK_CKI1_RcsC-like"/>
    <property type="match status" value="1"/>
</dbReference>
<keyword evidence="10 12" id="KW-0472">Membrane</keyword>
<keyword evidence="7" id="KW-0418">Kinase</keyword>
<keyword evidence="8 12" id="KW-1133">Transmembrane helix</keyword>
<feature type="transmembrane region" description="Helical" evidence="12">
    <location>
        <begin position="12"/>
        <end position="31"/>
    </location>
</feature>
<dbReference type="AlphaFoldDB" id="A0AA52EDD4"/>
<dbReference type="InterPro" id="IPR004358">
    <property type="entry name" value="Sig_transdc_His_kin-like_C"/>
</dbReference>
<dbReference type="CDD" id="cd00082">
    <property type="entry name" value="HisKA"/>
    <property type="match status" value="1"/>
</dbReference>
<dbReference type="Proteomes" id="UP001268683">
    <property type="component" value="Chromosome"/>
</dbReference>
<dbReference type="Gene3D" id="3.40.50.2300">
    <property type="match status" value="1"/>
</dbReference>
<dbReference type="SUPFAM" id="SSF52172">
    <property type="entry name" value="CheY-like"/>
    <property type="match status" value="1"/>
</dbReference>
<feature type="domain" description="Response regulatory" evidence="14">
    <location>
        <begin position="630"/>
        <end position="748"/>
    </location>
</feature>
<evidence type="ECO:0000256" key="4">
    <source>
        <dbReference type="ARBA" id="ARBA00022553"/>
    </source>
</evidence>
<dbReference type="EMBL" id="CP123872">
    <property type="protein sequence ID" value="WND01618.1"/>
    <property type="molecule type" value="Genomic_DNA"/>
</dbReference>
<dbReference type="EC" id="2.7.13.3" evidence="3"/>
<dbReference type="Pfam" id="PF02518">
    <property type="entry name" value="HATPase_c"/>
    <property type="match status" value="1"/>
</dbReference>
<dbReference type="PROSITE" id="PS50109">
    <property type="entry name" value="HIS_KIN"/>
    <property type="match status" value="1"/>
</dbReference>
<dbReference type="InterPro" id="IPR003661">
    <property type="entry name" value="HisK_dim/P_dom"/>
</dbReference>
<dbReference type="InterPro" id="IPR011006">
    <property type="entry name" value="CheY-like_superfamily"/>
</dbReference>
<accession>A0AA52EDD4</accession>
<keyword evidence="16" id="KW-1185">Reference proteome</keyword>
<dbReference type="CDD" id="cd16922">
    <property type="entry name" value="HATPase_EvgS-ArcB-TorS-like"/>
    <property type="match status" value="1"/>
</dbReference>
<dbReference type="FunFam" id="3.30.565.10:FF:000010">
    <property type="entry name" value="Sensor histidine kinase RcsC"/>
    <property type="match status" value="1"/>
</dbReference>
<dbReference type="PRINTS" id="PR00344">
    <property type="entry name" value="BCTRLSENSOR"/>
</dbReference>
<dbReference type="SUPFAM" id="SSF55874">
    <property type="entry name" value="ATPase domain of HSP90 chaperone/DNA topoisomerase II/histidine kinase"/>
    <property type="match status" value="1"/>
</dbReference>
<dbReference type="SMART" id="SM00387">
    <property type="entry name" value="HATPase_c"/>
    <property type="match status" value="1"/>
</dbReference>
<dbReference type="InterPro" id="IPR003594">
    <property type="entry name" value="HATPase_dom"/>
</dbReference>
<proteinExistence type="predicted"/>
<evidence type="ECO:0000256" key="11">
    <source>
        <dbReference type="PROSITE-ProRule" id="PRU00169"/>
    </source>
</evidence>
<dbReference type="Pfam" id="PF00072">
    <property type="entry name" value="Response_reg"/>
    <property type="match status" value="1"/>
</dbReference>
<organism evidence="15 16">
    <name type="scientific">Temperatibacter marinus</name>
    <dbReference type="NCBI Taxonomy" id="1456591"/>
    <lineage>
        <taxon>Bacteria</taxon>
        <taxon>Pseudomonadati</taxon>
        <taxon>Pseudomonadota</taxon>
        <taxon>Alphaproteobacteria</taxon>
        <taxon>Kordiimonadales</taxon>
        <taxon>Temperatibacteraceae</taxon>
        <taxon>Temperatibacter</taxon>
    </lineage>
</organism>
<comment type="subcellular location">
    <subcellularLocation>
        <location evidence="2">Membrane</location>
        <topology evidence="2">Multi-pass membrane protein</topology>
    </subcellularLocation>
</comment>
<evidence type="ECO:0000313" key="16">
    <source>
        <dbReference type="Proteomes" id="UP001268683"/>
    </source>
</evidence>
<gene>
    <name evidence="15" type="ORF">QGN29_08600</name>
</gene>
<evidence type="ECO:0000313" key="15">
    <source>
        <dbReference type="EMBL" id="WND01618.1"/>
    </source>
</evidence>
<keyword evidence="5" id="KW-0808">Transferase</keyword>
<dbReference type="Pfam" id="PF00512">
    <property type="entry name" value="HisKA"/>
    <property type="match status" value="1"/>
</dbReference>
<evidence type="ECO:0000256" key="6">
    <source>
        <dbReference type="ARBA" id="ARBA00022692"/>
    </source>
</evidence>
<evidence type="ECO:0000256" key="10">
    <source>
        <dbReference type="ARBA" id="ARBA00023136"/>
    </source>
</evidence>
<feature type="transmembrane region" description="Helical" evidence="12">
    <location>
        <begin position="192"/>
        <end position="221"/>
    </location>
</feature>
<dbReference type="PANTHER" id="PTHR43047:SF64">
    <property type="entry name" value="HISTIDINE KINASE CONTAINING CHEY-HOMOLOGOUS RECEIVER DOMAIN AND PAS DOMAIN-RELATED"/>
    <property type="match status" value="1"/>
</dbReference>
<evidence type="ECO:0000259" key="13">
    <source>
        <dbReference type="PROSITE" id="PS50109"/>
    </source>
</evidence>
<evidence type="ECO:0000256" key="3">
    <source>
        <dbReference type="ARBA" id="ARBA00012438"/>
    </source>
</evidence>
<evidence type="ECO:0000256" key="5">
    <source>
        <dbReference type="ARBA" id="ARBA00022679"/>
    </source>
</evidence>
<dbReference type="RefSeq" id="WP_310797446.1">
    <property type="nucleotide sequence ID" value="NZ_CP123872.1"/>
</dbReference>
<evidence type="ECO:0000259" key="14">
    <source>
        <dbReference type="PROSITE" id="PS50110"/>
    </source>
</evidence>
<dbReference type="Gene3D" id="3.30.450.20">
    <property type="entry name" value="PAS domain"/>
    <property type="match status" value="1"/>
</dbReference>
<feature type="domain" description="Histidine kinase" evidence="13">
    <location>
        <begin position="391"/>
        <end position="612"/>
    </location>
</feature>
<dbReference type="KEGG" id="tmk:QGN29_08600"/>
<protein>
    <recommendedName>
        <fullName evidence="3">histidine kinase</fullName>
        <ecNumber evidence="3">2.7.13.3</ecNumber>
    </recommendedName>
</protein>
<name>A0AA52EDD4_9PROT</name>
<keyword evidence="9" id="KW-0902">Two-component regulatory system</keyword>